<gene>
    <name evidence="2" type="ORF">IWQ60_000390</name>
</gene>
<keyword evidence="3" id="KW-1185">Reference proteome</keyword>
<sequence>MKKFKQNPSKVLKFSVGTAVVPKAPDAAASHETPSAAGSSPDAPLADAPRPKISFGLASASNALVAPRLKLNSLKPGKPALFDDIEMVVSTEQANPDVTFLTGVDERGRLELRDEPPEVAPLVIPLPKVQRIGPGMGRRRAANDMVDQISVDSAEVQTKTTRESPVEEATLDDYSVLSKDDFADGLLRGMSWQDGESIGRLRKS</sequence>
<evidence type="ECO:0000313" key="2">
    <source>
        <dbReference type="EMBL" id="KAJ1930369.1"/>
    </source>
</evidence>
<accession>A0A9W8AMD3</accession>
<feature type="region of interest" description="Disordered" evidence="1">
    <location>
        <begin position="139"/>
        <end position="167"/>
    </location>
</feature>
<comment type="caution">
    <text evidence="2">The sequence shown here is derived from an EMBL/GenBank/DDBJ whole genome shotgun (WGS) entry which is preliminary data.</text>
</comment>
<organism evidence="2 3">
    <name type="scientific">Tieghemiomyces parasiticus</name>
    <dbReference type="NCBI Taxonomy" id="78921"/>
    <lineage>
        <taxon>Eukaryota</taxon>
        <taxon>Fungi</taxon>
        <taxon>Fungi incertae sedis</taxon>
        <taxon>Zoopagomycota</taxon>
        <taxon>Kickxellomycotina</taxon>
        <taxon>Dimargaritomycetes</taxon>
        <taxon>Dimargaritales</taxon>
        <taxon>Dimargaritaceae</taxon>
        <taxon>Tieghemiomyces</taxon>
    </lineage>
</organism>
<dbReference type="Proteomes" id="UP001150569">
    <property type="component" value="Unassembled WGS sequence"/>
</dbReference>
<feature type="region of interest" description="Disordered" evidence="1">
    <location>
        <begin position="24"/>
        <end position="52"/>
    </location>
</feature>
<dbReference type="OrthoDB" id="5577072at2759"/>
<proteinExistence type="predicted"/>
<dbReference type="EMBL" id="JANBPT010000009">
    <property type="protein sequence ID" value="KAJ1930369.1"/>
    <property type="molecule type" value="Genomic_DNA"/>
</dbReference>
<reference evidence="2" key="1">
    <citation type="submission" date="2022-07" db="EMBL/GenBank/DDBJ databases">
        <title>Phylogenomic reconstructions and comparative analyses of Kickxellomycotina fungi.</title>
        <authorList>
            <person name="Reynolds N.K."/>
            <person name="Stajich J.E."/>
            <person name="Barry K."/>
            <person name="Grigoriev I.V."/>
            <person name="Crous P."/>
            <person name="Smith M.E."/>
        </authorList>
    </citation>
    <scope>NUCLEOTIDE SEQUENCE</scope>
    <source>
        <strain evidence="2">RSA 861</strain>
    </source>
</reference>
<name>A0A9W8AMD3_9FUNG</name>
<evidence type="ECO:0000256" key="1">
    <source>
        <dbReference type="SAM" id="MobiDB-lite"/>
    </source>
</evidence>
<dbReference type="AlphaFoldDB" id="A0A9W8AMD3"/>
<protein>
    <submittedName>
        <fullName evidence="2">Uncharacterized protein</fullName>
    </submittedName>
</protein>
<evidence type="ECO:0000313" key="3">
    <source>
        <dbReference type="Proteomes" id="UP001150569"/>
    </source>
</evidence>